<feature type="region of interest" description="Disordered" evidence="1">
    <location>
        <begin position="57"/>
        <end position="96"/>
    </location>
</feature>
<dbReference type="Gene3D" id="1.10.8.1060">
    <property type="entry name" value="Corynebacterium glutamicum thioredoxin-dependent arsenate reductase, N-terminal domain"/>
    <property type="match status" value="1"/>
</dbReference>
<sequence>MSTESERNAVAKVVDRLVERFPHIPRESIERAVLEEHTALEGRPIRDYVPVLVERGATGRLRGHGTTSQAPTAATGATDGAPSAFGPAAQPTDWRS</sequence>
<feature type="compositionally biased region" description="Low complexity" evidence="1">
    <location>
        <begin position="70"/>
        <end position="84"/>
    </location>
</feature>
<evidence type="ECO:0000313" key="3">
    <source>
        <dbReference type="Proteomes" id="UP000297853"/>
    </source>
</evidence>
<dbReference type="RefSeq" id="WP_134426847.1">
    <property type="nucleotide sequence ID" value="NZ_SOGQ01000008.1"/>
</dbReference>
<organism evidence="2 3">
    <name type="scientific">Cryobacterium sinapicolor</name>
    <dbReference type="NCBI Taxonomy" id="1259236"/>
    <lineage>
        <taxon>Bacteria</taxon>
        <taxon>Bacillati</taxon>
        <taxon>Actinomycetota</taxon>
        <taxon>Actinomycetes</taxon>
        <taxon>Micrococcales</taxon>
        <taxon>Microbacteriaceae</taxon>
        <taxon>Cryobacterium</taxon>
    </lineage>
</organism>
<evidence type="ECO:0000313" key="2">
    <source>
        <dbReference type="EMBL" id="TFD05694.1"/>
    </source>
</evidence>
<dbReference type="EMBL" id="SOGQ01000008">
    <property type="protein sequence ID" value="TFD05694.1"/>
    <property type="molecule type" value="Genomic_DNA"/>
</dbReference>
<dbReference type="NCBIfam" id="NF046112">
    <property type="entry name" value="MSMEG_6209_Nter"/>
    <property type="match status" value="1"/>
</dbReference>
<keyword evidence="3" id="KW-1185">Reference proteome</keyword>
<protein>
    <submittedName>
        <fullName evidence="2">Uncharacterized protein</fullName>
    </submittedName>
</protein>
<comment type="caution">
    <text evidence="2">The sequence shown here is derived from an EMBL/GenBank/DDBJ whole genome shotgun (WGS) entry which is preliminary data.</text>
</comment>
<dbReference type="Proteomes" id="UP000297853">
    <property type="component" value="Unassembled WGS sequence"/>
</dbReference>
<evidence type="ECO:0000256" key="1">
    <source>
        <dbReference type="SAM" id="MobiDB-lite"/>
    </source>
</evidence>
<gene>
    <name evidence="2" type="ORF">E3T28_00460</name>
</gene>
<proteinExistence type="predicted"/>
<reference evidence="2 3" key="1">
    <citation type="submission" date="2019-03" db="EMBL/GenBank/DDBJ databases">
        <title>Genomics of glacier-inhabiting Cryobacterium strains.</title>
        <authorList>
            <person name="Liu Q."/>
            <person name="Xin Y.-H."/>
        </authorList>
    </citation>
    <scope>NUCLEOTIDE SEQUENCE [LARGE SCALE GENOMIC DNA]</scope>
    <source>
        <strain evidence="2 3">TMT1-23-1</strain>
    </source>
</reference>
<accession>A0ABY2JK69</accession>
<dbReference type="CDD" id="cd14279">
    <property type="entry name" value="CUE"/>
    <property type="match status" value="1"/>
</dbReference>
<name>A0ABY2JK69_9MICO</name>